<dbReference type="InterPro" id="IPR036661">
    <property type="entry name" value="Luciferase-like_sf"/>
</dbReference>
<keyword evidence="3" id="KW-1185">Reference proteome</keyword>
<sequence>MDFAIAGAFLPTDELVPIARAADELGYAGFAIADHVVDLETIATPYPYEADGSRRWDHATEWPDPWVLVGALSAVTTRLTFFTSIYVAALRSPYQVAKSVGTAAVLSGGRVRLGVGVGWCREEFDLLGQDFATRGRRTDEALELVDRLWSDDWVESGGPLYPTPRLTMRPRPEQRVPILVGGMSEVALRRAARHDGWIGDVCSTEDAIGFAKRLRELRAELGREGDPAVVVALNDALTRGDFARAEAGGITDVMTMPWLYYHGFQATLEQKIDGMRRFADDVLDR</sequence>
<accession>A0A3N0GKR5</accession>
<dbReference type="AlphaFoldDB" id="A0A3N0GKR5"/>
<dbReference type="GO" id="GO:0016705">
    <property type="term" value="F:oxidoreductase activity, acting on paired donors, with incorporation or reduction of molecular oxygen"/>
    <property type="evidence" value="ECO:0007669"/>
    <property type="project" value="InterPro"/>
</dbReference>
<dbReference type="EC" id="1.-.-.-" evidence="2"/>
<dbReference type="InterPro" id="IPR019921">
    <property type="entry name" value="Lucif-like_OxRdtase_Rv2161c"/>
</dbReference>
<feature type="domain" description="Luciferase-like" evidence="1">
    <location>
        <begin position="12"/>
        <end position="234"/>
    </location>
</feature>
<protein>
    <submittedName>
        <fullName evidence="2">TIGR03619 family F420-dependent LLM class oxidoreductase</fullName>
        <ecNumber evidence="2">1.-.-.-</ecNumber>
    </submittedName>
</protein>
<dbReference type="PANTHER" id="PTHR30011:SF32">
    <property type="entry name" value="CONSERVED PROTEIN"/>
    <property type="match status" value="1"/>
</dbReference>
<dbReference type="PANTHER" id="PTHR30011">
    <property type="entry name" value="ALKANESULFONATE MONOOXYGENASE-RELATED"/>
    <property type="match status" value="1"/>
</dbReference>
<comment type="caution">
    <text evidence="2">The sequence shown here is derived from an EMBL/GenBank/DDBJ whole genome shotgun (WGS) entry which is preliminary data.</text>
</comment>
<organism evidence="2 3">
    <name type="scientific">Nocardioides pocheonensis</name>
    <dbReference type="NCBI Taxonomy" id="661485"/>
    <lineage>
        <taxon>Bacteria</taxon>
        <taxon>Bacillati</taxon>
        <taxon>Actinomycetota</taxon>
        <taxon>Actinomycetes</taxon>
        <taxon>Propionibacteriales</taxon>
        <taxon>Nocardioidaceae</taxon>
        <taxon>Nocardioides</taxon>
    </lineage>
</organism>
<gene>
    <name evidence="2" type="ORF">EFL26_16770</name>
</gene>
<dbReference type="OrthoDB" id="9781803at2"/>
<dbReference type="Proteomes" id="UP000279994">
    <property type="component" value="Unassembled WGS sequence"/>
</dbReference>
<dbReference type="SUPFAM" id="SSF51679">
    <property type="entry name" value="Bacterial luciferase-like"/>
    <property type="match status" value="1"/>
</dbReference>
<dbReference type="InterPro" id="IPR011251">
    <property type="entry name" value="Luciferase-like_dom"/>
</dbReference>
<keyword evidence="2" id="KW-0560">Oxidoreductase</keyword>
<evidence type="ECO:0000313" key="3">
    <source>
        <dbReference type="Proteomes" id="UP000279994"/>
    </source>
</evidence>
<reference evidence="2 3" key="1">
    <citation type="submission" date="2018-11" db="EMBL/GenBank/DDBJ databases">
        <authorList>
            <person name="Li F."/>
        </authorList>
    </citation>
    <scope>NUCLEOTIDE SEQUENCE [LARGE SCALE GENOMIC DNA]</scope>
    <source>
        <strain evidence="2 3">Gsoil 818</strain>
    </source>
</reference>
<dbReference type="NCBIfam" id="TIGR03619">
    <property type="entry name" value="F420_Rv2161c"/>
    <property type="match status" value="1"/>
</dbReference>
<dbReference type="Pfam" id="PF00296">
    <property type="entry name" value="Bac_luciferase"/>
    <property type="match status" value="1"/>
</dbReference>
<dbReference type="InterPro" id="IPR051260">
    <property type="entry name" value="Diverse_substr_monoxygenases"/>
</dbReference>
<dbReference type="Gene3D" id="3.20.20.30">
    <property type="entry name" value="Luciferase-like domain"/>
    <property type="match status" value="1"/>
</dbReference>
<evidence type="ECO:0000313" key="2">
    <source>
        <dbReference type="EMBL" id="RNM13077.1"/>
    </source>
</evidence>
<evidence type="ECO:0000259" key="1">
    <source>
        <dbReference type="Pfam" id="PF00296"/>
    </source>
</evidence>
<name>A0A3N0GKR5_9ACTN</name>
<dbReference type="EMBL" id="RJSF01000043">
    <property type="protein sequence ID" value="RNM13077.1"/>
    <property type="molecule type" value="Genomic_DNA"/>
</dbReference>
<dbReference type="RefSeq" id="WP_123224051.1">
    <property type="nucleotide sequence ID" value="NZ_RJSF01000043.1"/>
</dbReference>
<proteinExistence type="predicted"/>